<dbReference type="Proteomes" id="UP000184000">
    <property type="component" value="Unassembled WGS sequence"/>
</dbReference>
<sequence length="129" mass="14552">MIVVLALLVPALLLTGCMQNPDIRQGRDRYPEITLIQEREFFNCIKFDIGKGFETVVIRSGEESSIYADSPDNAVPSGPVEFYILQDDNRYAVYQRTDLRDQGRLIDRMVACSKGLSASLQKGVTENIY</sequence>
<accession>A0A1M5S644</accession>
<evidence type="ECO:0000313" key="1">
    <source>
        <dbReference type="EMBL" id="SHH33910.1"/>
    </source>
</evidence>
<protein>
    <recommendedName>
        <fullName evidence="3">Lipoprotein</fullName>
    </recommendedName>
</protein>
<evidence type="ECO:0008006" key="3">
    <source>
        <dbReference type="Google" id="ProtNLM"/>
    </source>
</evidence>
<gene>
    <name evidence="1" type="ORF">SAMN02744645_3302</name>
</gene>
<evidence type="ECO:0000313" key="2">
    <source>
        <dbReference type="Proteomes" id="UP000184000"/>
    </source>
</evidence>
<name>A0A1M5S644_9GAMM</name>
<proteinExistence type="predicted"/>
<reference evidence="1 2" key="1">
    <citation type="submission" date="2016-11" db="EMBL/GenBank/DDBJ databases">
        <authorList>
            <person name="Jaros S."/>
            <person name="Januszkiewicz K."/>
            <person name="Wedrychowicz H."/>
        </authorList>
    </citation>
    <scope>NUCLEOTIDE SEQUENCE [LARGE SCALE GENOMIC DNA]</scope>
    <source>
        <strain evidence="1 2">DSM 18231</strain>
    </source>
</reference>
<dbReference type="EMBL" id="FQXA01000006">
    <property type="protein sequence ID" value="SHH33910.1"/>
    <property type="molecule type" value="Genomic_DNA"/>
</dbReference>
<dbReference type="AlphaFoldDB" id="A0A1M5S644"/>
<organism evidence="1 2">
    <name type="scientific">Stutzerimonas xanthomarina DSM 18231</name>
    <dbReference type="NCBI Taxonomy" id="1403346"/>
    <lineage>
        <taxon>Bacteria</taxon>
        <taxon>Pseudomonadati</taxon>
        <taxon>Pseudomonadota</taxon>
        <taxon>Gammaproteobacteria</taxon>
        <taxon>Pseudomonadales</taxon>
        <taxon>Pseudomonadaceae</taxon>
        <taxon>Stutzerimonas</taxon>
    </lineage>
</organism>